<comment type="subunit">
    <text evidence="7">PP1 comprises a catalytic subunit, and one or several targeting or regulatory subunits.</text>
</comment>
<feature type="compositionally biased region" description="Basic and acidic residues" evidence="10">
    <location>
        <begin position="725"/>
        <end position="757"/>
    </location>
</feature>
<evidence type="ECO:0000256" key="10">
    <source>
        <dbReference type="SAM" id="MobiDB-lite"/>
    </source>
</evidence>
<evidence type="ECO:0000256" key="3">
    <source>
        <dbReference type="ARBA" id="ARBA00022737"/>
    </source>
</evidence>
<reference evidence="12" key="2">
    <citation type="submission" date="2025-08" db="UniProtKB">
        <authorList>
            <consortium name="Ensembl"/>
        </authorList>
    </citation>
    <scope>IDENTIFICATION</scope>
</reference>
<feature type="compositionally biased region" description="Polar residues" evidence="10">
    <location>
        <begin position="707"/>
        <end position="721"/>
    </location>
</feature>
<dbReference type="FunFam" id="1.25.40.20:FF:000004">
    <property type="entry name" value="Phosphatase 1 regulatory subunit 12A"/>
    <property type="match status" value="1"/>
</dbReference>
<feature type="compositionally biased region" description="Polar residues" evidence="10">
    <location>
        <begin position="303"/>
        <end position="317"/>
    </location>
</feature>
<protein>
    <recommendedName>
        <fullName evidence="7">Protein phosphatase 1 regulatory subunit</fullName>
    </recommendedName>
</protein>
<evidence type="ECO:0000259" key="11">
    <source>
        <dbReference type="Pfam" id="PF15898"/>
    </source>
</evidence>
<proteinExistence type="predicted"/>
<dbReference type="InterPro" id="IPR036770">
    <property type="entry name" value="Ankyrin_rpt-contain_sf"/>
</dbReference>
<feature type="compositionally biased region" description="Basic and acidic residues" evidence="10">
    <location>
        <begin position="319"/>
        <end position="341"/>
    </location>
</feature>
<evidence type="ECO:0000256" key="7">
    <source>
        <dbReference type="PIRNR" id="PIRNR038141"/>
    </source>
</evidence>
<dbReference type="Pfam" id="PF12796">
    <property type="entry name" value="Ank_2"/>
    <property type="match status" value="2"/>
</dbReference>
<keyword evidence="4 8" id="KW-0040">ANK repeat</keyword>
<dbReference type="PRINTS" id="PR01415">
    <property type="entry name" value="ANKYRIN"/>
</dbReference>
<name>A0A8C9BRK7_PHOSS</name>
<dbReference type="GeneTree" id="ENSGT00940000156120"/>
<keyword evidence="13" id="KW-1185">Reference proteome</keyword>
<feature type="repeat" description="ANK" evidence="8">
    <location>
        <begin position="232"/>
        <end position="264"/>
    </location>
</feature>
<dbReference type="Gene3D" id="1.25.40.20">
    <property type="entry name" value="Ankyrin repeat-containing domain"/>
    <property type="match status" value="2"/>
</dbReference>
<dbReference type="AlphaFoldDB" id="A0A8C9BRK7"/>
<sequence length="880" mass="98442">MKMADAKQKRNEQLKRWIGSETDLEPPVVKRQKTKVKFDDGAVFLAACSSGDTDEVLKLLHRGADINYANVDGLTALHQACIDDNVDMVKFLVENGANINQPDNEGWIPLHAAASCGYLDIAEFLIGQGAHVGAVSTVKEDTPLDIAEEEAMEELLQNEVNRQGVDIEAARKEEERIMLRDARQWLNSGHINDVRHAKSGGTALHVAAAKGYTEVLKLLIQAGYDVNIKDYDGWTPLHAAAHWGKEEACRILVDSLCDMEMVNKVGQTAFDVADEDILGYLEELQKKQNLLHSEKREKKSPLIESTANMDNNQSQKTFKNKETLIIEPEKNASRIESLEQEKVDDEEEGKKDESSCSSEEDEEDDSESEAETDKTKSMASVTNANTSSTQAAPVAVTTPTVSSGQATPTSPIKKFPTSATKISPKEEERKDESPASWRLGLRKTGSYGALAEITASKEAQKEKDTAVLCVQLQEKDSKGTRLAYVAPTIPRRLASTSDIEEKEDNSSSLRTSSSYTRRKWEDDLRKNSSINEGSAYHKSCSFGRRQDDLISSSVPSTTSTPTVTSAAGLQKSLLSSTSTTTKITTGSSSAGTQTLMPLIIKFIFFCVQGVTLTDLQEAEKTIGRSRSTRTREQENEEKEKEEKEKQDKEKQEEKKESETSREDEYKQKYSRTYDETYQRYRPVSTSSSTTPSSSLSTMSSSLYASSQLNRPNSLVGITSAYSRGLTKENEREGEKREEEKEGEDKSQPKSIRERRYEISSTSASDRYDSLLGRSGSYSYSEERKPYSSRLEKDDSTDFKKLYEQILAENEKLKAQLHDTNMELTDLKLQLEKATQERRALERRISEMEEELKMLPDLKADNQRLKDENGALIRVISKLSK</sequence>
<evidence type="ECO:0000256" key="5">
    <source>
        <dbReference type="ARBA" id="ARBA00053337"/>
    </source>
</evidence>
<evidence type="ECO:0000256" key="1">
    <source>
        <dbReference type="ARBA" id="ARBA00004529"/>
    </source>
</evidence>
<keyword evidence="2 7" id="KW-0963">Cytoplasm</keyword>
<dbReference type="PANTHER" id="PTHR24179">
    <property type="entry name" value="PROTEIN PHOSPHATASE 1 REGULATORY SUBUNIT 12"/>
    <property type="match status" value="1"/>
</dbReference>
<keyword evidence="9" id="KW-0175">Coiled coil</keyword>
<dbReference type="GO" id="GO:0030018">
    <property type="term" value="C:Z disc"/>
    <property type="evidence" value="ECO:0007669"/>
    <property type="project" value="TreeGrafter"/>
</dbReference>
<evidence type="ECO:0000256" key="8">
    <source>
        <dbReference type="PROSITE-ProRule" id="PRU00023"/>
    </source>
</evidence>
<dbReference type="PIRSF" id="PIRSF038141">
    <property type="entry name" value="PP1_12ABC_vert"/>
    <property type="match status" value="1"/>
</dbReference>
<organism evidence="12 13">
    <name type="scientific">Phocoena sinus</name>
    <name type="common">Vaquita</name>
    <dbReference type="NCBI Taxonomy" id="42100"/>
    <lineage>
        <taxon>Eukaryota</taxon>
        <taxon>Metazoa</taxon>
        <taxon>Chordata</taxon>
        <taxon>Craniata</taxon>
        <taxon>Vertebrata</taxon>
        <taxon>Euteleostomi</taxon>
        <taxon>Mammalia</taxon>
        <taxon>Eutheria</taxon>
        <taxon>Laurasiatheria</taxon>
        <taxon>Artiodactyla</taxon>
        <taxon>Whippomorpha</taxon>
        <taxon>Cetacea</taxon>
        <taxon>Odontoceti</taxon>
        <taxon>Phocoenidae</taxon>
        <taxon>Phocoena</taxon>
    </lineage>
</organism>
<comment type="function">
    <text evidence="5">Key regulator of protein phosphatase 1C (PPP1C). Mediates binding to myosin. As part of the PPP1C complex, involved in dephosphorylation of PLK1. Capable of inhibiting HIF1AN-dependent suppression of HIF1A activity.</text>
</comment>
<feature type="compositionally biased region" description="Basic and acidic residues" evidence="10">
    <location>
        <begin position="629"/>
        <end position="678"/>
    </location>
</feature>
<feature type="coiled-coil region" evidence="9">
    <location>
        <begin position="802"/>
        <end position="867"/>
    </location>
</feature>
<feature type="compositionally biased region" description="Low complexity" evidence="10">
    <location>
        <begin position="506"/>
        <end position="515"/>
    </location>
</feature>
<dbReference type="PANTHER" id="PTHR24179:SF20">
    <property type="entry name" value="PROTEIN PHOSPHATASE 1 REGULATORY SUBUNIT 12A"/>
    <property type="match status" value="1"/>
</dbReference>
<evidence type="ECO:0000256" key="4">
    <source>
        <dbReference type="ARBA" id="ARBA00023043"/>
    </source>
</evidence>
<gene>
    <name evidence="12" type="primary">PPP1R12A</name>
</gene>
<feature type="repeat" description="ANK" evidence="8">
    <location>
        <begin position="199"/>
        <end position="231"/>
    </location>
</feature>
<dbReference type="InterPro" id="IPR017401">
    <property type="entry name" value="MYPT1/MYPT2/Mbs85"/>
</dbReference>
<dbReference type="PROSITE" id="PS50297">
    <property type="entry name" value="ANK_REP_REGION"/>
    <property type="match status" value="4"/>
</dbReference>
<dbReference type="InterPro" id="IPR002110">
    <property type="entry name" value="Ankyrin_rpt"/>
</dbReference>
<feature type="compositionally biased region" description="Low complexity" evidence="10">
    <location>
        <begin position="684"/>
        <end position="706"/>
    </location>
</feature>
<dbReference type="GO" id="GO:0019901">
    <property type="term" value="F:protein kinase binding"/>
    <property type="evidence" value="ECO:0007669"/>
    <property type="project" value="InterPro"/>
</dbReference>
<reference evidence="12" key="3">
    <citation type="submission" date="2025-09" db="UniProtKB">
        <authorList>
            <consortium name="Ensembl"/>
        </authorList>
    </citation>
    <scope>IDENTIFICATION</scope>
</reference>
<feature type="region of interest" description="Disordered" evidence="10">
    <location>
        <begin position="291"/>
        <end position="439"/>
    </location>
</feature>
<evidence type="ECO:0000256" key="6">
    <source>
        <dbReference type="ARBA" id="ARBA00063863"/>
    </source>
</evidence>
<evidence type="ECO:0000313" key="13">
    <source>
        <dbReference type="Proteomes" id="UP000694554"/>
    </source>
</evidence>
<comment type="subcellular location">
    <subcellularLocation>
        <location evidence="1">Cytoplasm</location>
        <location evidence="1">Cytoskeleton</location>
        <location evidence="1">Stress fiber</location>
    </subcellularLocation>
</comment>
<keyword evidence="3" id="KW-0677">Repeat</keyword>
<comment type="subunit">
    <text evidence="6">PP1 comprises a catalytic subunit, PPP1CA, PPP1CB or PPP1CC, and one or several targeting or regulatory subunits. PPP1R12A mediates binding to myosin. Interacts with ARHA and CIT. Binds PPP1R12B, ROCK1 and IL16. Interacts directly with PRKG1. Non-covalent dimer of 2 dimers; PRKG1-PRKG1 and PPP1R12A-PPP1R12A. Interacts with SMTNL1. Interacts with PPP1CB; the interaction is direct. Interacts (when phosphorylated at Ser-445, Ser-472 and Ser-910) with 14-3-3. Interacts with ROCK1 and ROCK2. Interacts with isoform 1 and isoform 2 of ZIPK/DAPK3. Interacts with RAF1. Interacts with HIF1AN. Interacts with NCKAP1L.</text>
</comment>
<feature type="compositionally biased region" description="Basic and acidic residues" evidence="10">
    <location>
        <begin position="423"/>
        <end position="433"/>
    </location>
</feature>
<dbReference type="InterPro" id="IPR031775">
    <property type="entry name" value="PRKG1_interact"/>
</dbReference>
<evidence type="ECO:0000256" key="9">
    <source>
        <dbReference type="SAM" id="Coils"/>
    </source>
</evidence>
<dbReference type="GO" id="GO:0004857">
    <property type="term" value="F:enzyme inhibitor activity"/>
    <property type="evidence" value="ECO:0007669"/>
    <property type="project" value="TreeGrafter"/>
</dbReference>
<dbReference type="Ensembl" id="ENSPSNT00000012771.1">
    <property type="protein sequence ID" value="ENSPSNP00000011274.1"/>
    <property type="gene ID" value="ENSPSNG00000008207.1"/>
</dbReference>
<dbReference type="InterPro" id="IPR051226">
    <property type="entry name" value="PP1_Regulatory_Subunit"/>
</dbReference>
<feature type="region of interest" description="Disordered" evidence="10">
    <location>
        <begin position="495"/>
        <end position="515"/>
    </location>
</feature>
<feature type="compositionally biased region" description="Basic and acidic residues" evidence="10">
    <location>
        <begin position="780"/>
        <end position="793"/>
    </location>
</feature>
<reference evidence="12" key="1">
    <citation type="submission" date="2019-08" db="EMBL/GenBank/DDBJ databases">
        <title>Phocoena sinus (Vaquita) genome, mPhoSin1, primary haplotype.</title>
        <authorList>
            <person name="Morin P."/>
            <person name="Mountcastle J."/>
            <person name="Fungtammasan C."/>
            <person name="Rhie A."/>
            <person name="Rojas-Bracho L."/>
            <person name="Smith C.R."/>
            <person name="Taylor B.L."/>
            <person name="Gulland F.M.D."/>
            <person name="Musser W."/>
            <person name="Houck M."/>
            <person name="Haase B."/>
            <person name="Paez S."/>
            <person name="Howe K."/>
            <person name="Torrance J."/>
            <person name="Formenti G."/>
            <person name="Phillippy A."/>
            <person name="Ryder O."/>
            <person name="Jarvis E.D."/>
            <person name="Fedrigo O."/>
        </authorList>
    </citation>
    <scope>NUCLEOTIDE SEQUENCE [LARGE SCALE GENOMIC DNA]</scope>
</reference>
<dbReference type="GO" id="GO:0001725">
    <property type="term" value="C:stress fiber"/>
    <property type="evidence" value="ECO:0007669"/>
    <property type="project" value="UniProtKB-SubCell"/>
</dbReference>
<feature type="compositionally biased region" description="Acidic residues" evidence="10">
    <location>
        <begin position="358"/>
        <end position="370"/>
    </location>
</feature>
<accession>A0A8C9BRK7</accession>
<feature type="compositionally biased region" description="Basic and acidic residues" evidence="10">
    <location>
        <begin position="292"/>
        <end position="301"/>
    </location>
</feature>
<evidence type="ECO:0000256" key="2">
    <source>
        <dbReference type="ARBA" id="ARBA00022490"/>
    </source>
</evidence>
<feature type="compositionally biased region" description="Low complexity" evidence="10">
    <location>
        <begin position="769"/>
        <end position="779"/>
    </location>
</feature>
<feature type="repeat" description="ANK" evidence="8">
    <location>
        <begin position="72"/>
        <end position="104"/>
    </location>
</feature>
<dbReference type="PROSITE" id="PS50088">
    <property type="entry name" value="ANK_REPEAT"/>
    <property type="match status" value="4"/>
</dbReference>
<dbReference type="SMART" id="SM00248">
    <property type="entry name" value="ANK"/>
    <property type="match status" value="6"/>
</dbReference>
<dbReference type="Proteomes" id="UP000694554">
    <property type="component" value="Chromosome 10"/>
</dbReference>
<dbReference type="GO" id="GO:0007165">
    <property type="term" value="P:signal transduction"/>
    <property type="evidence" value="ECO:0007669"/>
    <property type="project" value="InterPro"/>
</dbReference>
<feature type="region of interest" description="Disordered" evidence="10">
    <location>
        <begin position="621"/>
        <end position="793"/>
    </location>
</feature>
<dbReference type="SUPFAM" id="SSF48403">
    <property type="entry name" value="Ankyrin repeat"/>
    <property type="match status" value="1"/>
</dbReference>
<evidence type="ECO:0000313" key="12">
    <source>
        <dbReference type="Ensembl" id="ENSPSNP00000011274.1"/>
    </source>
</evidence>
<dbReference type="GO" id="GO:0031672">
    <property type="term" value="C:A band"/>
    <property type="evidence" value="ECO:0007669"/>
    <property type="project" value="TreeGrafter"/>
</dbReference>
<feature type="domain" description="cGMP-dependent protein kinase interacting" evidence="11">
    <location>
        <begin position="797"/>
        <end position="880"/>
    </location>
</feature>
<dbReference type="FunFam" id="1.25.40.20:FF:000876">
    <property type="entry name" value="Protein phosphatase 1 regulatory subunit 12A"/>
    <property type="match status" value="1"/>
</dbReference>
<feature type="repeat" description="ANK" evidence="8">
    <location>
        <begin position="105"/>
        <end position="137"/>
    </location>
</feature>
<dbReference type="GO" id="GO:0019208">
    <property type="term" value="F:phosphatase regulator activity"/>
    <property type="evidence" value="ECO:0007669"/>
    <property type="project" value="UniProtKB-UniRule"/>
</dbReference>
<dbReference type="Pfam" id="PF15898">
    <property type="entry name" value="PRKG1_interact"/>
    <property type="match status" value="1"/>
</dbReference>
<dbReference type="Gene3D" id="6.10.250.1820">
    <property type="match status" value="1"/>
</dbReference>
<feature type="compositionally biased region" description="Low complexity" evidence="10">
    <location>
        <begin position="386"/>
        <end position="403"/>
    </location>
</feature>